<keyword evidence="2" id="KW-1185">Reference proteome</keyword>
<dbReference type="Proteomes" id="UP000240830">
    <property type="component" value="Unassembled WGS sequence"/>
</dbReference>
<name>A0A2H9TQH1_9FUNG</name>
<accession>A0A2H9TQH1</accession>
<organism evidence="1 2">
    <name type="scientific">Paramicrosporidium saccamoebae</name>
    <dbReference type="NCBI Taxonomy" id="1246581"/>
    <lineage>
        <taxon>Eukaryota</taxon>
        <taxon>Fungi</taxon>
        <taxon>Fungi incertae sedis</taxon>
        <taxon>Cryptomycota</taxon>
        <taxon>Cryptomycota incertae sedis</taxon>
        <taxon>Paramicrosporidium</taxon>
    </lineage>
</organism>
<evidence type="ECO:0000313" key="1">
    <source>
        <dbReference type="EMBL" id="PJF20008.1"/>
    </source>
</evidence>
<reference evidence="1 2" key="1">
    <citation type="submission" date="2016-10" db="EMBL/GenBank/DDBJ databases">
        <title>The genome of Paramicrosporidium saccamoebae is the missing link in understanding Cryptomycota and Microsporidia evolution.</title>
        <authorList>
            <person name="Quandt C.A."/>
            <person name="Beaudet D."/>
            <person name="Corsaro D."/>
            <person name="Michel R."/>
            <person name="Corradi N."/>
            <person name="James T."/>
        </authorList>
    </citation>
    <scope>NUCLEOTIDE SEQUENCE [LARGE SCALE GENOMIC DNA]</scope>
    <source>
        <strain evidence="1 2">KSL3</strain>
    </source>
</reference>
<dbReference type="AlphaFoldDB" id="A0A2H9TQH1"/>
<dbReference type="EMBL" id="MTSL01000014">
    <property type="protein sequence ID" value="PJF20008.1"/>
    <property type="molecule type" value="Genomic_DNA"/>
</dbReference>
<gene>
    <name evidence="1" type="ORF">PSACC_00181</name>
</gene>
<proteinExistence type="predicted"/>
<protein>
    <submittedName>
        <fullName evidence="1">Uncharacterized protein</fullName>
    </submittedName>
</protein>
<evidence type="ECO:0000313" key="2">
    <source>
        <dbReference type="Proteomes" id="UP000240830"/>
    </source>
</evidence>
<sequence>MSILWKSHVRRVLRPSFISVLSYSTKSDPNTILRIGQNTEHLQKETRLFFDPRHTPLQIERLFQDEVELRIQNSPTDVLLSVHGEQMYRRVYRTLRWTLLLWYGLRHRKLTVEVRGSPNTAEPDILKLKWRVEGNYRWTGRQVTLLSGYSYYHFDATGQVKLHVVDRMVPPAVRGSWLWWYLDRLITPPAPKPLVNTAEPKQD</sequence>
<comment type="caution">
    <text evidence="1">The sequence shown here is derived from an EMBL/GenBank/DDBJ whole genome shotgun (WGS) entry which is preliminary data.</text>
</comment>